<dbReference type="SUPFAM" id="SSF48371">
    <property type="entry name" value="ARM repeat"/>
    <property type="match status" value="1"/>
</dbReference>
<gene>
    <name evidence="1" type="ORF">TVAG_346140</name>
</gene>
<organism evidence="1 2">
    <name type="scientific">Trichomonas vaginalis (strain ATCC PRA-98 / G3)</name>
    <dbReference type="NCBI Taxonomy" id="412133"/>
    <lineage>
        <taxon>Eukaryota</taxon>
        <taxon>Metamonada</taxon>
        <taxon>Parabasalia</taxon>
        <taxon>Trichomonadida</taxon>
        <taxon>Trichomonadidae</taxon>
        <taxon>Trichomonas</taxon>
    </lineage>
</organism>
<dbReference type="KEGG" id="tva:4752513"/>
<dbReference type="EMBL" id="DS113839">
    <property type="protein sequence ID" value="EAX94751.1"/>
    <property type="molecule type" value="Genomic_DNA"/>
</dbReference>
<reference evidence="1" key="1">
    <citation type="submission" date="2006-10" db="EMBL/GenBank/DDBJ databases">
        <authorList>
            <person name="Amadeo P."/>
            <person name="Zhao Q."/>
            <person name="Wortman J."/>
            <person name="Fraser-Liggett C."/>
            <person name="Carlton J."/>
        </authorList>
    </citation>
    <scope>NUCLEOTIDE SEQUENCE</scope>
    <source>
        <strain evidence="1">G3</strain>
    </source>
</reference>
<dbReference type="VEuPathDB" id="TrichDB:TVAG_346140"/>
<dbReference type="InParanoid" id="A2FK04"/>
<dbReference type="InterPro" id="IPR016024">
    <property type="entry name" value="ARM-type_fold"/>
</dbReference>
<keyword evidence="2" id="KW-1185">Reference proteome</keyword>
<evidence type="ECO:0000313" key="2">
    <source>
        <dbReference type="Proteomes" id="UP000001542"/>
    </source>
</evidence>
<protein>
    <submittedName>
        <fullName evidence="1">Uncharacterized protein</fullName>
    </submittedName>
</protein>
<dbReference type="RefSeq" id="XP_001307681.1">
    <property type="nucleotide sequence ID" value="XM_001307680.1"/>
</dbReference>
<dbReference type="Gene3D" id="1.25.10.10">
    <property type="entry name" value="Leucine-rich Repeat Variant"/>
    <property type="match status" value="1"/>
</dbReference>
<dbReference type="VEuPathDB" id="TrichDB:TVAGG3_1018890"/>
<dbReference type="SMR" id="A2FK04"/>
<proteinExistence type="predicted"/>
<sequence>MDEYKEEDSNEHTTFVKSKLLSDNFASLLTPEQAANEISSRIEILTNFLDSPDAIEFSQSLKELIIICSCFDIKLSLKAESADFYENLFQTLINFPACSTYNDIVILILQIIIHSPQSIPQMMNLNVLEFIFSILHNSFPKTIFEKCYISLSCISRVSKSYRDQVIIKFPINHLYMVAEGPQDDFIVESIIKLIHSYSLYPLDQQEISDAILIIRLLFVNNGQRHFTKDGFCTAINSLQSLVKSPVFKFEMVDFLDQTLHYFGKDDDITESLCYINCRYIVTSRKSFINMDLIADLIDLESKPSIIAAAARSIGLICFNMKDYVQNKDNFEYLQYLFEIFNQVKFSAKEELGFAIVGFFTYIKDQILYEYIILHADTFFDLINLSNIQTLTFIVNTLERLRLYAAFNDLKNDFYDFLVNCEIISRLEDLYDELSADTQKEKILSEKINIFLDNIQI</sequence>
<dbReference type="AlphaFoldDB" id="A2FK04"/>
<dbReference type="InterPro" id="IPR011989">
    <property type="entry name" value="ARM-like"/>
</dbReference>
<name>A2FK04_TRIV3</name>
<accession>A2FK04</accession>
<dbReference type="Proteomes" id="UP000001542">
    <property type="component" value="Unassembled WGS sequence"/>
</dbReference>
<reference evidence="1" key="2">
    <citation type="journal article" date="2007" name="Science">
        <title>Draft genome sequence of the sexually transmitted pathogen Trichomonas vaginalis.</title>
        <authorList>
            <person name="Carlton J.M."/>
            <person name="Hirt R.P."/>
            <person name="Silva J.C."/>
            <person name="Delcher A.L."/>
            <person name="Schatz M."/>
            <person name="Zhao Q."/>
            <person name="Wortman J.R."/>
            <person name="Bidwell S.L."/>
            <person name="Alsmark U.C.M."/>
            <person name="Besteiro S."/>
            <person name="Sicheritz-Ponten T."/>
            <person name="Noel C.J."/>
            <person name="Dacks J.B."/>
            <person name="Foster P.G."/>
            <person name="Simillion C."/>
            <person name="Van de Peer Y."/>
            <person name="Miranda-Saavedra D."/>
            <person name="Barton G.J."/>
            <person name="Westrop G.D."/>
            <person name="Mueller S."/>
            <person name="Dessi D."/>
            <person name="Fiori P.L."/>
            <person name="Ren Q."/>
            <person name="Paulsen I."/>
            <person name="Zhang H."/>
            <person name="Bastida-Corcuera F.D."/>
            <person name="Simoes-Barbosa A."/>
            <person name="Brown M.T."/>
            <person name="Hayes R.D."/>
            <person name="Mukherjee M."/>
            <person name="Okumura C.Y."/>
            <person name="Schneider R."/>
            <person name="Smith A.J."/>
            <person name="Vanacova S."/>
            <person name="Villalvazo M."/>
            <person name="Haas B.J."/>
            <person name="Pertea M."/>
            <person name="Feldblyum T.V."/>
            <person name="Utterback T.R."/>
            <person name="Shu C.L."/>
            <person name="Osoegawa K."/>
            <person name="de Jong P.J."/>
            <person name="Hrdy I."/>
            <person name="Horvathova L."/>
            <person name="Zubacova Z."/>
            <person name="Dolezal P."/>
            <person name="Malik S.B."/>
            <person name="Logsdon J.M. Jr."/>
            <person name="Henze K."/>
            <person name="Gupta A."/>
            <person name="Wang C.C."/>
            <person name="Dunne R.L."/>
            <person name="Upcroft J.A."/>
            <person name="Upcroft P."/>
            <person name="White O."/>
            <person name="Salzberg S.L."/>
            <person name="Tang P."/>
            <person name="Chiu C.-H."/>
            <person name="Lee Y.-S."/>
            <person name="Embley T.M."/>
            <person name="Coombs G.H."/>
            <person name="Mottram J.C."/>
            <person name="Tachezy J."/>
            <person name="Fraser-Liggett C.M."/>
            <person name="Johnson P.J."/>
        </authorList>
    </citation>
    <scope>NUCLEOTIDE SEQUENCE [LARGE SCALE GENOMIC DNA]</scope>
    <source>
        <strain evidence="1">G3</strain>
    </source>
</reference>
<evidence type="ECO:0000313" key="1">
    <source>
        <dbReference type="EMBL" id="EAX94751.1"/>
    </source>
</evidence>